<keyword evidence="4" id="KW-1133">Transmembrane helix</keyword>
<feature type="domain" description="DUF5931" evidence="6">
    <location>
        <begin position="1"/>
        <end position="161"/>
    </location>
</feature>
<evidence type="ECO:0000313" key="8">
    <source>
        <dbReference type="Proteomes" id="UP000501849"/>
    </source>
</evidence>
<feature type="transmembrane region" description="Helical" evidence="4">
    <location>
        <begin position="61"/>
        <end position="80"/>
    </location>
</feature>
<dbReference type="Pfam" id="PF19354">
    <property type="entry name" value="DUF5931"/>
    <property type="match status" value="1"/>
</dbReference>
<gene>
    <name evidence="7" type="ORF">EXE63_27200</name>
</gene>
<dbReference type="AlphaFoldDB" id="A0A6H0SDU6"/>
<feature type="transmembrane region" description="Helical" evidence="4">
    <location>
        <begin position="32"/>
        <end position="52"/>
    </location>
</feature>
<evidence type="ECO:0000256" key="3">
    <source>
        <dbReference type="ARBA" id="ARBA00023012"/>
    </source>
</evidence>
<dbReference type="CDD" id="cd16917">
    <property type="entry name" value="HATPase_UhpB-NarQ-NarX-like"/>
    <property type="match status" value="1"/>
</dbReference>
<dbReference type="NCBIfam" id="NF047322">
    <property type="entry name" value="HK_morpho_MacS"/>
    <property type="match status" value="1"/>
</dbReference>
<keyword evidence="7" id="KW-0067">ATP-binding</keyword>
<keyword evidence="3" id="KW-0902">Two-component regulatory system</keyword>
<keyword evidence="4" id="KW-0812">Transmembrane</keyword>
<keyword evidence="2" id="KW-0418">Kinase</keyword>
<dbReference type="InterPro" id="IPR050482">
    <property type="entry name" value="Sensor_HK_TwoCompSys"/>
</dbReference>
<evidence type="ECO:0000313" key="7">
    <source>
        <dbReference type="EMBL" id="QIV85548.1"/>
    </source>
</evidence>
<evidence type="ECO:0000256" key="1">
    <source>
        <dbReference type="ARBA" id="ARBA00022679"/>
    </source>
</evidence>
<dbReference type="Pfam" id="PF02518">
    <property type="entry name" value="HATPase_c"/>
    <property type="match status" value="1"/>
</dbReference>
<dbReference type="Gene3D" id="3.30.565.10">
    <property type="entry name" value="Histidine kinase-like ATPase, C-terminal domain"/>
    <property type="match status" value="1"/>
</dbReference>
<dbReference type="PANTHER" id="PTHR24421">
    <property type="entry name" value="NITRATE/NITRITE SENSOR PROTEIN NARX-RELATED"/>
    <property type="match status" value="1"/>
</dbReference>
<feature type="domain" description="Histidine kinase/HSP90-like ATPase" evidence="5">
    <location>
        <begin position="274"/>
        <end position="364"/>
    </location>
</feature>
<evidence type="ECO:0000259" key="5">
    <source>
        <dbReference type="Pfam" id="PF02518"/>
    </source>
</evidence>
<dbReference type="SUPFAM" id="SSF55874">
    <property type="entry name" value="ATPase domain of HSP90 chaperone/DNA topoisomerase II/histidine kinase"/>
    <property type="match status" value="1"/>
</dbReference>
<name>A0A6H0SDU6_9MYCO</name>
<organism evidence="7 8">
    <name type="scientific">Mycolicibacterium frederiksbergense</name>
    <dbReference type="NCBI Taxonomy" id="117567"/>
    <lineage>
        <taxon>Bacteria</taxon>
        <taxon>Bacillati</taxon>
        <taxon>Actinomycetota</taxon>
        <taxon>Actinomycetes</taxon>
        <taxon>Mycobacteriales</taxon>
        <taxon>Mycobacteriaceae</taxon>
        <taxon>Mycolicibacterium</taxon>
    </lineage>
</organism>
<evidence type="ECO:0000256" key="4">
    <source>
        <dbReference type="SAM" id="Phobius"/>
    </source>
</evidence>
<dbReference type="InterPro" id="IPR003594">
    <property type="entry name" value="HATPase_dom"/>
</dbReference>
<reference evidence="7 8" key="1">
    <citation type="submission" date="2019-04" db="EMBL/GenBank/DDBJ databases">
        <title>Draft, Whole-Genome Sequence of the Anthracene-degrading Mycobacterium frederiksbergense LB501T, Isolated from a Polycyclic Aromatic Hydrocarbon (PAH)-Contaminated Soil.</title>
        <authorList>
            <person name="Augelletti F."/>
        </authorList>
    </citation>
    <scope>NUCLEOTIDE SEQUENCE [LARGE SCALE GENOMIC DNA]</scope>
    <source>
        <strain evidence="7 8">LB 501T</strain>
    </source>
</reference>
<dbReference type="EMBL" id="CP038799">
    <property type="protein sequence ID" value="QIV85548.1"/>
    <property type="molecule type" value="Genomic_DNA"/>
</dbReference>
<dbReference type="KEGG" id="mfre:EXE63_27200"/>
<keyword evidence="7" id="KW-0547">Nucleotide-binding</keyword>
<accession>A0A6H0SDU6</accession>
<dbReference type="Proteomes" id="UP000501849">
    <property type="component" value="Chromosome"/>
</dbReference>
<dbReference type="GO" id="GO:0005524">
    <property type="term" value="F:ATP binding"/>
    <property type="evidence" value="ECO:0007669"/>
    <property type="project" value="UniProtKB-KW"/>
</dbReference>
<dbReference type="InterPro" id="IPR036890">
    <property type="entry name" value="HATPase_C_sf"/>
</dbReference>
<keyword evidence="4" id="KW-0472">Membrane</keyword>
<feature type="transmembrane region" description="Helical" evidence="4">
    <location>
        <begin position="100"/>
        <end position="127"/>
    </location>
</feature>
<protein>
    <submittedName>
        <fullName evidence="7">ATP-binding protein</fullName>
    </submittedName>
</protein>
<dbReference type="InterPro" id="IPR045975">
    <property type="entry name" value="DUF5931"/>
</dbReference>
<dbReference type="GO" id="GO:0000160">
    <property type="term" value="P:phosphorelay signal transduction system"/>
    <property type="evidence" value="ECO:0007669"/>
    <property type="project" value="UniProtKB-KW"/>
</dbReference>
<keyword evidence="8" id="KW-1185">Reference proteome</keyword>
<evidence type="ECO:0000259" key="6">
    <source>
        <dbReference type="Pfam" id="PF19354"/>
    </source>
</evidence>
<evidence type="ECO:0000256" key="2">
    <source>
        <dbReference type="ARBA" id="ARBA00022777"/>
    </source>
</evidence>
<sequence length="365" mass="38239">MWRAAQVFRLLSWGYAVYFQASKNAELDRPVLGWVLVGVLTVWTLACGVAYLQGFGRRRGWVLAEAAMVVALMASTLLVASEQWVLANQSWPTTLWATNAVVSAAILAGPVAGMGMGLAVMATAAALKGAIAVDLVRSPTILIELSVGLAIGMAANTARRAHAEVERAARLSAALAERERLSRHVHDGVMQVLAMVARRGREIGGETAQLAEAAGEQERALRRLLSAVDVEPDMAAAADGDLGLLLRRHATDRVSVSVPAAAVYLDPVVAAEIEAATINALTNVERHAGPGARAYVLLEDLGDEVVVSIRDDGPGIPAGRLEAAIGEGRVGVSKSIQGRLAALGGRAELTAPAGGGTEWEFTVPR</sequence>
<keyword evidence="1" id="KW-0808">Transferase</keyword>
<proteinExistence type="predicted"/>
<dbReference type="PANTHER" id="PTHR24421:SF61">
    <property type="entry name" value="OXYGEN SENSOR HISTIDINE KINASE NREB"/>
    <property type="match status" value="1"/>
</dbReference>
<dbReference type="GO" id="GO:0016301">
    <property type="term" value="F:kinase activity"/>
    <property type="evidence" value="ECO:0007669"/>
    <property type="project" value="UniProtKB-KW"/>
</dbReference>